<dbReference type="InterPro" id="IPR009081">
    <property type="entry name" value="PP-bd_ACP"/>
</dbReference>
<dbReference type="GO" id="GO:0031177">
    <property type="term" value="F:phosphopantetheine binding"/>
    <property type="evidence" value="ECO:0007669"/>
    <property type="project" value="InterPro"/>
</dbReference>
<dbReference type="FunFam" id="1.10.1200.10:FF:000005">
    <property type="entry name" value="Nonribosomal peptide synthetase 1"/>
    <property type="match status" value="1"/>
</dbReference>
<dbReference type="EMBL" id="QXDA01000015">
    <property type="protein sequence ID" value="RIA17591.1"/>
    <property type="molecule type" value="Genomic_DNA"/>
</dbReference>
<dbReference type="GO" id="GO:0005829">
    <property type="term" value="C:cytosol"/>
    <property type="evidence" value="ECO:0007669"/>
    <property type="project" value="TreeGrafter"/>
</dbReference>
<dbReference type="Pfam" id="PF00550">
    <property type="entry name" value="PP-binding"/>
    <property type="match status" value="1"/>
</dbReference>
<comment type="cofactor">
    <cofactor evidence="1">
        <name>pantetheine 4'-phosphate</name>
        <dbReference type="ChEBI" id="CHEBI:47942"/>
    </cofactor>
</comment>
<dbReference type="InterPro" id="IPR006162">
    <property type="entry name" value="Ppantetheine_attach_site"/>
</dbReference>
<dbReference type="InterPro" id="IPR020806">
    <property type="entry name" value="PKS_PP-bd"/>
</dbReference>
<proteinExistence type="inferred from homology"/>
<dbReference type="AlphaFoldDB" id="A0A397M724"/>
<evidence type="ECO:0000313" key="7">
    <source>
        <dbReference type="Proteomes" id="UP000265836"/>
    </source>
</evidence>
<evidence type="ECO:0000259" key="5">
    <source>
        <dbReference type="PROSITE" id="PS50075"/>
    </source>
</evidence>
<dbReference type="PANTHER" id="PTHR45527">
    <property type="entry name" value="NONRIBOSOMAL PEPTIDE SYNTHETASE"/>
    <property type="match status" value="1"/>
</dbReference>
<feature type="domain" description="Carrier" evidence="5">
    <location>
        <begin position="141"/>
        <end position="216"/>
    </location>
</feature>
<dbReference type="InterPro" id="IPR036736">
    <property type="entry name" value="ACP-like_sf"/>
</dbReference>
<dbReference type="InterPro" id="IPR025110">
    <property type="entry name" value="AMP-bd_C"/>
</dbReference>
<dbReference type="PROSITE" id="PS50075">
    <property type="entry name" value="CARRIER"/>
    <property type="match status" value="1"/>
</dbReference>
<dbReference type="PANTHER" id="PTHR45527:SF14">
    <property type="entry name" value="PLIPASTATIN SYNTHASE SUBUNIT B"/>
    <property type="match status" value="1"/>
</dbReference>
<dbReference type="RefSeq" id="WP_170965284.1">
    <property type="nucleotide sequence ID" value="NZ_QXDA01000015.1"/>
</dbReference>
<gene>
    <name evidence="6" type="ORF">DFO61_5233</name>
</gene>
<evidence type="ECO:0000313" key="6">
    <source>
        <dbReference type="EMBL" id="RIA17591.1"/>
    </source>
</evidence>
<dbReference type="Gene3D" id="1.10.1200.10">
    <property type="entry name" value="ACP-like"/>
    <property type="match status" value="1"/>
</dbReference>
<evidence type="ECO:0000256" key="2">
    <source>
        <dbReference type="ARBA" id="ARBA00006432"/>
    </source>
</evidence>
<dbReference type="Gene3D" id="3.30.300.30">
    <property type="match status" value="1"/>
</dbReference>
<dbReference type="FunFam" id="3.30.300.30:FF:000010">
    <property type="entry name" value="Enterobactin synthetase component F"/>
    <property type="match status" value="1"/>
</dbReference>
<protein>
    <submittedName>
        <fullName evidence="6">AMP-binding enzyme</fullName>
    </submittedName>
</protein>
<evidence type="ECO:0000256" key="4">
    <source>
        <dbReference type="ARBA" id="ARBA00022553"/>
    </source>
</evidence>
<name>A0A397M724_ECTOL</name>
<comment type="similarity">
    <text evidence="2">Belongs to the ATP-dependent AMP-binding enzyme family.</text>
</comment>
<comment type="caution">
    <text evidence="6">The sequence shown here is derived from an EMBL/GenBank/DDBJ whole genome shotgun (WGS) entry which is preliminary data.</text>
</comment>
<dbReference type="SUPFAM" id="SSF47336">
    <property type="entry name" value="ACP-like"/>
    <property type="match status" value="1"/>
</dbReference>
<sequence>AERFVADPFGEGGRLYRTGDLARWRADGAIEYVGRIDHQVKIRGLRIELGEIEARLQAHPQVEEAVVVARDTPQGKQLVGYAVAACDGEALRQALAEQLPEFMVPVRILVLNAMPLSPNGKLDRKALPAPEFGTSAVGYVAPRNDLERELAAIWAQVLQVERVGIHDDFFELGGHSLLLTQVGMTLRNRLGVTLPLHALFELSSIQALASHLQAQRDSAPSQEAELELMDELLGELENL</sequence>
<dbReference type="GO" id="GO:0043041">
    <property type="term" value="P:amino acid activation for nonribosomal peptide biosynthetic process"/>
    <property type="evidence" value="ECO:0007669"/>
    <property type="project" value="TreeGrafter"/>
</dbReference>
<keyword evidence="3" id="KW-0596">Phosphopantetheine</keyword>
<keyword evidence="4" id="KW-0597">Phosphoprotein</keyword>
<dbReference type="SMART" id="SM00823">
    <property type="entry name" value="PKS_PP"/>
    <property type="match status" value="1"/>
</dbReference>
<reference evidence="6 7" key="1">
    <citation type="submission" date="2018-08" db="EMBL/GenBank/DDBJ databases">
        <title>Genome sequencing of rice bacterial endophytes.</title>
        <authorList>
            <person name="Venturi V."/>
        </authorList>
    </citation>
    <scope>NUCLEOTIDE SEQUENCE [LARGE SCALE GENOMIC DNA]</scope>
    <source>
        <strain evidence="6 7">E1205</strain>
    </source>
</reference>
<dbReference type="Pfam" id="PF13193">
    <property type="entry name" value="AMP-binding_C"/>
    <property type="match status" value="1"/>
</dbReference>
<dbReference type="GO" id="GO:0044550">
    <property type="term" value="P:secondary metabolite biosynthetic process"/>
    <property type="evidence" value="ECO:0007669"/>
    <property type="project" value="TreeGrafter"/>
</dbReference>
<dbReference type="SUPFAM" id="SSF56801">
    <property type="entry name" value="Acetyl-CoA synthetase-like"/>
    <property type="match status" value="1"/>
</dbReference>
<dbReference type="InterPro" id="IPR045851">
    <property type="entry name" value="AMP-bd_C_sf"/>
</dbReference>
<organism evidence="6 7">
    <name type="scientific">Ectopseudomonas oleovorans</name>
    <name type="common">Pseudomonas oleovorans</name>
    <dbReference type="NCBI Taxonomy" id="301"/>
    <lineage>
        <taxon>Bacteria</taxon>
        <taxon>Pseudomonadati</taxon>
        <taxon>Pseudomonadota</taxon>
        <taxon>Gammaproteobacteria</taxon>
        <taxon>Pseudomonadales</taxon>
        <taxon>Pseudomonadaceae</taxon>
        <taxon>Ectopseudomonas</taxon>
    </lineage>
</organism>
<accession>A0A397M724</accession>
<dbReference type="PROSITE" id="PS00012">
    <property type="entry name" value="PHOSPHOPANTETHEINE"/>
    <property type="match status" value="1"/>
</dbReference>
<feature type="non-terminal residue" evidence="6">
    <location>
        <position position="1"/>
    </location>
</feature>
<dbReference type="Proteomes" id="UP000265836">
    <property type="component" value="Unassembled WGS sequence"/>
</dbReference>
<dbReference type="Gene3D" id="2.30.38.10">
    <property type="entry name" value="Luciferase, Domain 3"/>
    <property type="match status" value="1"/>
</dbReference>
<evidence type="ECO:0000256" key="1">
    <source>
        <dbReference type="ARBA" id="ARBA00001957"/>
    </source>
</evidence>
<evidence type="ECO:0000256" key="3">
    <source>
        <dbReference type="ARBA" id="ARBA00022450"/>
    </source>
</evidence>